<evidence type="ECO:0000313" key="1">
    <source>
        <dbReference type="EMBL" id="TCP08059.1"/>
    </source>
</evidence>
<dbReference type="EMBL" id="SLXF01000003">
    <property type="protein sequence ID" value="TCP08059.1"/>
    <property type="molecule type" value="Genomic_DNA"/>
</dbReference>
<organism evidence="1 2">
    <name type="scientific">Caldimonas thermodepolymerans</name>
    <dbReference type="NCBI Taxonomy" id="215580"/>
    <lineage>
        <taxon>Bacteria</taxon>
        <taxon>Pseudomonadati</taxon>
        <taxon>Pseudomonadota</taxon>
        <taxon>Betaproteobacteria</taxon>
        <taxon>Burkholderiales</taxon>
        <taxon>Sphaerotilaceae</taxon>
        <taxon>Caldimonas</taxon>
    </lineage>
</organism>
<protein>
    <submittedName>
        <fullName evidence="1">Uncharacterized protein</fullName>
    </submittedName>
</protein>
<reference evidence="1 2" key="1">
    <citation type="submission" date="2019-03" db="EMBL/GenBank/DDBJ databases">
        <title>Genomic Encyclopedia of Type Strains, Phase IV (KMG-IV): sequencing the most valuable type-strain genomes for metagenomic binning, comparative biology and taxonomic classification.</title>
        <authorList>
            <person name="Goeker M."/>
        </authorList>
    </citation>
    <scope>NUCLEOTIDE SEQUENCE [LARGE SCALE GENOMIC DNA]</scope>
    <source>
        <strain evidence="1 2">DSM 15264</strain>
    </source>
</reference>
<gene>
    <name evidence="1" type="ORF">EV676_10391</name>
</gene>
<name>A0AA46DEP4_9BURK</name>
<dbReference type="AlphaFoldDB" id="A0AA46DEP4"/>
<proteinExistence type="predicted"/>
<dbReference type="Proteomes" id="UP000294772">
    <property type="component" value="Unassembled WGS sequence"/>
</dbReference>
<sequence>MQATRPDGRSRLACLQDAFALTLPDFGGIIT</sequence>
<evidence type="ECO:0000313" key="2">
    <source>
        <dbReference type="Proteomes" id="UP000294772"/>
    </source>
</evidence>
<accession>A0AA46DEP4</accession>
<comment type="caution">
    <text evidence="1">The sequence shown here is derived from an EMBL/GenBank/DDBJ whole genome shotgun (WGS) entry which is preliminary data.</text>
</comment>